<sequence>MSAPPPVTLLGPQRRPGLDRVVESLGLTGPFATITSGWQERERDDAELSAHLADQSVNLGLWHRLQDVLEKDPAYAVADNDRRTMLGEMQELYLLGVGHAMEALLSLYERPSATESLVARAVADAEDVLRDLDARHLRRVAAVHAAFYDAVAPHDRPVIAAHRAEVAALQESSSAVVLTGGHVGVLLDTLHLFNVAPVLATRPVIAWSAGAMVLTDRVVLFNDRATHGPAFPEVYDAGLGLVPGVVALPAAHQRLALSSRPRTASLSKRFAPARCLPLDPGARVALGADRSLPASASVISSSGAVMQLGEVDDD</sequence>
<dbReference type="Gene3D" id="3.40.50.880">
    <property type="match status" value="1"/>
</dbReference>
<dbReference type="Proteomes" id="UP000066480">
    <property type="component" value="Chromosome"/>
</dbReference>
<dbReference type="OrthoDB" id="4857326at2"/>
<evidence type="ECO:0000313" key="2">
    <source>
        <dbReference type="Proteomes" id="UP000066480"/>
    </source>
</evidence>
<accession>A0A0K1JE04</accession>
<evidence type="ECO:0000313" key="1">
    <source>
        <dbReference type="EMBL" id="AKU14947.1"/>
    </source>
</evidence>
<dbReference type="InterPro" id="IPR029062">
    <property type="entry name" value="Class_I_gatase-like"/>
</dbReference>
<reference evidence="1 2" key="1">
    <citation type="submission" date="2015-03" db="EMBL/GenBank/DDBJ databases">
        <title>Luteipulveratus halotolerans sp. nov., a novel actinobacterium (Dermacoccaceae) from Sarawak, Malaysia.</title>
        <authorList>
            <person name="Juboi H."/>
            <person name="Basik A."/>
            <person name="Shamsul S.S."/>
            <person name="Arnold P."/>
            <person name="Schmitt E.K."/>
            <person name="Sanglier J.-J."/>
            <person name="Yeo T."/>
        </authorList>
    </citation>
    <scope>NUCLEOTIDE SEQUENCE [LARGE SCALE GENOMIC DNA]</scope>
    <source>
        <strain evidence="1 2">MN07-A0370</strain>
    </source>
</reference>
<dbReference type="EMBL" id="CP011112">
    <property type="protein sequence ID" value="AKU14947.1"/>
    <property type="molecule type" value="Genomic_DNA"/>
</dbReference>
<dbReference type="STRING" id="571913.VV02_02145"/>
<keyword evidence="2" id="KW-1185">Reference proteome</keyword>
<name>A0A0K1JE04_9MICO</name>
<protein>
    <submittedName>
        <fullName evidence="1">Uncharacterized protein</fullName>
    </submittedName>
</protein>
<dbReference type="RefSeq" id="WP_052589507.1">
    <property type="nucleotide sequence ID" value="NZ_CP011112.1"/>
</dbReference>
<dbReference type="KEGG" id="lmoi:VV02_02145"/>
<dbReference type="SUPFAM" id="SSF52317">
    <property type="entry name" value="Class I glutamine amidotransferase-like"/>
    <property type="match status" value="1"/>
</dbReference>
<proteinExistence type="predicted"/>
<gene>
    <name evidence="1" type="ORF">VV02_02145</name>
</gene>
<dbReference type="AlphaFoldDB" id="A0A0K1JE04"/>
<organism evidence="1 2">
    <name type="scientific">Luteipulveratus mongoliensis</name>
    <dbReference type="NCBI Taxonomy" id="571913"/>
    <lineage>
        <taxon>Bacteria</taxon>
        <taxon>Bacillati</taxon>
        <taxon>Actinomycetota</taxon>
        <taxon>Actinomycetes</taxon>
        <taxon>Micrococcales</taxon>
        <taxon>Dermacoccaceae</taxon>
        <taxon>Luteipulveratus</taxon>
    </lineage>
</organism>